<sequence>DASVTVCCCVESSAVVDAEDSVTVCCWVESSVVVDDVVPVLELLPPGIVTWATMSSPKTPKWVS</sequence>
<gene>
    <name evidence="1" type="ORF">PF008_g33072</name>
</gene>
<dbReference type="AlphaFoldDB" id="A0A6G0PYN4"/>
<name>A0A6G0PYN4_9STRA</name>
<evidence type="ECO:0000313" key="1">
    <source>
        <dbReference type="EMBL" id="KAE9260569.1"/>
    </source>
</evidence>
<feature type="non-terminal residue" evidence="1">
    <location>
        <position position="1"/>
    </location>
</feature>
<evidence type="ECO:0000313" key="2">
    <source>
        <dbReference type="Proteomes" id="UP000486351"/>
    </source>
</evidence>
<proteinExistence type="predicted"/>
<dbReference type="EMBL" id="QXFY01011003">
    <property type="protein sequence ID" value="KAE9260569.1"/>
    <property type="molecule type" value="Genomic_DNA"/>
</dbReference>
<organism evidence="1 2">
    <name type="scientific">Phytophthora fragariae</name>
    <dbReference type="NCBI Taxonomy" id="53985"/>
    <lineage>
        <taxon>Eukaryota</taxon>
        <taxon>Sar</taxon>
        <taxon>Stramenopiles</taxon>
        <taxon>Oomycota</taxon>
        <taxon>Peronosporomycetes</taxon>
        <taxon>Peronosporales</taxon>
        <taxon>Peronosporaceae</taxon>
        <taxon>Phytophthora</taxon>
    </lineage>
</organism>
<reference evidence="1 2" key="1">
    <citation type="submission" date="2018-09" db="EMBL/GenBank/DDBJ databases">
        <title>Genomic investigation of the strawberry pathogen Phytophthora fragariae indicates pathogenicity is determined by transcriptional variation in three key races.</title>
        <authorList>
            <person name="Adams T.M."/>
            <person name="Armitage A.D."/>
            <person name="Sobczyk M.K."/>
            <person name="Bates H.J."/>
            <person name="Dunwell J.M."/>
            <person name="Nellist C.F."/>
            <person name="Harrison R.J."/>
        </authorList>
    </citation>
    <scope>NUCLEOTIDE SEQUENCE [LARGE SCALE GENOMIC DNA]</scope>
    <source>
        <strain evidence="1 2">NOV-77</strain>
    </source>
</reference>
<comment type="caution">
    <text evidence="1">The sequence shown here is derived from an EMBL/GenBank/DDBJ whole genome shotgun (WGS) entry which is preliminary data.</text>
</comment>
<dbReference type="Proteomes" id="UP000486351">
    <property type="component" value="Unassembled WGS sequence"/>
</dbReference>
<accession>A0A6G0PYN4</accession>
<protein>
    <submittedName>
        <fullName evidence="1">Uncharacterized protein</fullName>
    </submittedName>
</protein>